<feature type="compositionally biased region" description="Basic and acidic residues" evidence="1">
    <location>
        <begin position="1"/>
        <end position="13"/>
    </location>
</feature>
<gene>
    <name evidence="2" type="ORF">L195_g063262</name>
</gene>
<accession>A0A2K3KKQ0</accession>
<comment type="caution">
    <text evidence="2">The sequence shown here is derived from an EMBL/GenBank/DDBJ whole genome shotgun (WGS) entry which is preliminary data.</text>
</comment>
<evidence type="ECO:0000313" key="2">
    <source>
        <dbReference type="EMBL" id="PNX66885.1"/>
    </source>
</evidence>
<feature type="non-terminal residue" evidence="2">
    <location>
        <position position="59"/>
    </location>
</feature>
<feature type="region of interest" description="Disordered" evidence="1">
    <location>
        <begin position="1"/>
        <end position="59"/>
    </location>
</feature>
<reference evidence="2 3" key="1">
    <citation type="journal article" date="2014" name="Am. J. Bot.">
        <title>Genome assembly and annotation for red clover (Trifolium pratense; Fabaceae).</title>
        <authorList>
            <person name="Istvanek J."/>
            <person name="Jaros M."/>
            <person name="Krenek A."/>
            <person name="Repkova J."/>
        </authorList>
    </citation>
    <scope>NUCLEOTIDE SEQUENCE [LARGE SCALE GENOMIC DNA]</scope>
    <source>
        <strain evidence="3">cv. Tatra</strain>
        <tissue evidence="2">Young leaves</tissue>
    </source>
</reference>
<dbReference type="EMBL" id="ASHM01200054">
    <property type="protein sequence ID" value="PNX66885.1"/>
    <property type="molecule type" value="Genomic_DNA"/>
</dbReference>
<reference evidence="2 3" key="2">
    <citation type="journal article" date="2017" name="Front. Plant Sci.">
        <title>Gene Classification and Mining of Molecular Markers Useful in Red Clover (Trifolium pratense) Breeding.</title>
        <authorList>
            <person name="Istvanek J."/>
            <person name="Dluhosova J."/>
            <person name="Dluhos P."/>
            <person name="Patkova L."/>
            <person name="Nedelnik J."/>
            <person name="Repkova J."/>
        </authorList>
    </citation>
    <scope>NUCLEOTIDE SEQUENCE [LARGE SCALE GENOMIC DNA]</scope>
    <source>
        <strain evidence="3">cv. Tatra</strain>
        <tissue evidence="2">Young leaves</tissue>
    </source>
</reference>
<name>A0A2K3KKQ0_TRIPR</name>
<sequence>MLEHSKNMLKESTAEDLGNSSKEKSKDTENDPRSSQLDNIDKNVGRIRKDMMKMFKGFN</sequence>
<dbReference type="Proteomes" id="UP000236291">
    <property type="component" value="Unassembled WGS sequence"/>
</dbReference>
<proteinExistence type="predicted"/>
<evidence type="ECO:0000313" key="3">
    <source>
        <dbReference type="Proteomes" id="UP000236291"/>
    </source>
</evidence>
<feature type="compositionally biased region" description="Basic and acidic residues" evidence="1">
    <location>
        <begin position="39"/>
        <end position="53"/>
    </location>
</feature>
<protein>
    <submittedName>
        <fullName evidence="2">Uncharacterized protein</fullName>
    </submittedName>
</protein>
<organism evidence="2 3">
    <name type="scientific">Trifolium pratense</name>
    <name type="common">Red clover</name>
    <dbReference type="NCBI Taxonomy" id="57577"/>
    <lineage>
        <taxon>Eukaryota</taxon>
        <taxon>Viridiplantae</taxon>
        <taxon>Streptophyta</taxon>
        <taxon>Embryophyta</taxon>
        <taxon>Tracheophyta</taxon>
        <taxon>Spermatophyta</taxon>
        <taxon>Magnoliopsida</taxon>
        <taxon>eudicotyledons</taxon>
        <taxon>Gunneridae</taxon>
        <taxon>Pentapetalae</taxon>
        <taxon>rosids</taxon>
        <taxon>fabids</taxon>
        <taxon>Fabales</taxon>
        <taxon>Fabaceae</taxon>
        <taxon>Papilionoideae</taxon>
        <taxon>50 kb inversion clade</taxon>
        <taxon>NPAAA clade</taxon>
        <taxon>Hologalegina</taxon>
        <taxon>IRL clade</taxon>
        <taxon>Trifolieae</taxon>
        <taxon>Trifolium</taxon>
    </lineage>
</organism>
<feature type="compositionally biased region" description="Basic and acidic residues" evidence="1">
    <location>
        <begin position="21"/>
        <end position="32"/>
    </location>
</feature>
<evidence type="ECO:0000256" key="1">
    <source>
        <dbReference type="SAM" id="MobiDB-lite"/>
    </source>
</evidence>
<dbReference type="AlphaFoldDB" id="A0A2K3KKQ0"/>